<dbReference type="SMART" id="SM00322">
    <property type="entry name" value="KH"/>
    <property type="match status" value="1"/>
</dbReference>
<protein>
    <submittedName>
        <fullName evidence="8">HNRNPA1_3</fullName>
    </submittedName>
</protein>
<dbReference type="GO" id="GO:0051028">
    <property type="term" value="P:mRNA transport"/>
    <property type="evidence" value="ECO:0007669"/>
    <property type="project" value="UniProtKB-KW"/>
</dbReference>
<dbReference type="InterPro" id="IPR036612">
    <property type="entry name" value="KH_dom_type_1_sf"/>
</dbReference>
<dbReference type="Gene3D" id="3.30.70.330">
    <property type="match status" value="2"/>
</dbReference>
<keyword evidence="5" id="KW-0810">Translation regulation</keyword>
<proteinExistence type="inferred from homology"/>
<dbReference type="SMART" id="SM00360">
    <property type="entry name" value="RRM"/>
    <property type="match status" value="2"/>
</dbReference>
<gene>
    <name evidence="8" type="ORF">LSAA_10842</name>
</gene>
<dbReference type="Pfam" id="PF00076">
    <property type="entry name" value="RRM_1"/>
    <property type="match status" value="1"/>
</dbReference>
<dbReference type="PANTHER" id="PTHR48032:SF6">
    <property type="entry name" value="RNA-BINDING (RRM_RBD_RNP MOTIFS) FAMILY PROTEIN"/>
    <property type="match status" value="1"/>
</dbReference>
<dbReference type="InterPro" id="IPR035979">
    <property type="entry name" value="RBD_domain_sf"/>
</dbReference>
<accession>A0A7R8D2U4</accession>
<dbReference type="Proteomes" id="UP000675881">
    <property type="component" value="Chromosome 5"/>
</dbReference>
<dbReference type="OrthoDB" id="762982at2759"/>
<keyword evidence="6 7" id="KW-0694">RNA-binding</keyword>
<keyword evidence="4" id="KW-0509">mRNA transport</keyword>
<sequence>MAETALEQKEHILNGKKIEPKYATPDIPRYKRTIPELEAQMDEECKNKRSIFVGALKDTIGEEDLVRYFSGFGKVIRAVKIYDKETGNKKTFGFVDFADFGIVRKVMNVTKHYIQGKRIRVELSRPRIEFSHQTKNSFRREFGFVTRALRIPNKDEPKRKFGFVDFDDYDAVDIVVSQREHFIDGHRLRVELALPLINDSLYEKDVVVPGETWMEKVQRGPDVKTVRFKIPRGMLEYVVGMAGKVIEEIANDTNTRVVVKKPSVGAKNVIFTVTGKSKDVMSAQYIFQQIVKSNIHKLNTVRPITNS</sequence>
<dbReference type="InterPro" id="IPR004088">
    <property type="entry name" value="KH_dom_type_1"/>
</dbReference>
<comment type="similarity">
    <text evidence="1">Belongs to the RRM IMP/VICKZ family.</text>
</comment>
<dbReference type="GO" id="GO:0003729">
    <property type="term" value="F:mRNA binding"/>
    <property type="evidence" value="ECO:0007669"/>
    <property type="project" value="TreeGrafter"/>
</dbReference>
<evidence type="ECO:0000256" key="3">
    <source>
        <dbReference type="ARBA" id="ARBA00022737"/>
    </source>
</evidence>
<dbReference type="InterPro" id="IPR012677">
    <property type="entry name" value="Nucleotide-bd_a/b_plait_sf"/>
</dbReference>
<evidence type="ECO:0000256" key="1">
    <source>
        <dbReference type="ARBA" id="ARBA00009094"/>
    </source>
</evidence>
<dbReference type="InterPro" id="IPR004087">
    <property type="entry name" value="KH_dom"/>
</dbReference>
<dbReference type="EMBL" id="HG994584">
    <property type="protein sequence ID" value="CAF2959262.1"/>
    <property type="molecule type" value="Genomic_DNA"/>
</dbReference>
<dbReference type="Pfam" id="PF00013">
    <property type="entry name" value="KH_1"/>
    <property type="match status" value="1"/>
</dbReference>
<evidence type="ECO:0000256" key="4">
    <source>
        <dbReference type="ARBA" id="ARBA00022816"/>
    </source>
</evidence>
<evidence type="ECO:0000313" key="8">
    <source>
        <dbReference type="EMBL" id="CAF2959262.1"/>
    </source>
</evidence>
<evidence type="ECO:0000313" key="9">
    <source>
        <dbReference type="Proteomes" id="UP000675881"/>
    </source>
</evidence>
<dbReference type="InterPro" id="IPR000504">
    <property type="entry name" value="RRM_dom"/>
</dbReference>
<evidence type="ECO:0000256" key="7">
    <source>
        <dbReference type="PROSITE-ProRule" id="PRU00176"/>
    </source>
</evidence>
<evidence type="ECO:0000256" key="2">
    <source>
        <dbReference type="ARBA" id="ARBA00022448"/>
    </source>
</evidence>
<keyword evidence="9" id="KW-1185">Reference proteome</keyword>
<dbReference type="PROSITE" id="PS50102">
    <property type="entry name" value="RRM"/>
    <property type="match status" value="1"/>
</dbReference>
<name>A0A7R8D2U4_LEPSM</name>
<reference evidence="8" key="1">
    <citation type="submission" date="2021-02" db="EMBL/GenBank/DDBJ databases">
        <authorList>
            <person name="Bekaert M."/>
        </authorList>
    </citation>
    <scope>NUCLEOTIDE SEQUENCE</scope>
    <source>
        <strain evidence="8">IoA-00</strain>
    </source>
</reference>
<keyword evidence="3" id="KW-0677">Repeat</keyword>
<dbReference type="AlphaFoldDB" id="A0A7R8D2U4"/>
<evidence type="ECO:0000256" key="6">
    <source>
        <dbReference type="ARBA" id="ARBA00022884"/>
    </source>
</evidence>
<dbReference type="Gene3D" id="3.30.1370.10">
    <property type="entry name" value="K Homology domain, type 1"/>
    <property type="match status" value="1"/>
</dbReference>
<dbReference type="GO" id="GO:0006417">
    <property type="term" value="P:regulation of translation"/>
    <property type="evidence" value="ECO:0007669"/>
    <property type="project" value="UniProtKB-KW"/>
</dbReference>
<dbReference type="SUPFAM" id="SSF54791">
    <property type="entry name" value="Eukaryotic type KH-domain (KH-domain type I)"/>
    <property type="match status" value="1"/>
</dbReference>
<organism evidence="8 9">
    <name type="scientific">Lepeophtheirus salmonis</name>
    <name type="common">Salmon louse</name>
    <name type="synonym">Caligus salmonis</name>
    <dbReference type="NCBI Taxonomy" id="72036"/>
    <lineage>
        <taxon>Eukaryota</taxon>
        <taxon>Metazoa</taxon>
        <taxon>Ecdysozoa</taxon>
        <taxon>Arthropoda</taxon>
        <taxon>Crustacea</taxon>
        <taxon>Multicrustacea</taxon>
        <taxon>Hexanauplia</taxon>
        <taxon>Copepoda</taxon>
        <taxon>Siphonostomatoida</taxon>
        <taxon>Caligidae</taxon>
        <taxon>Lepeophtheirus</taxon>
    </lineage>
</organism>
<keyword evidence="2" id="KW-0813">Transport</keyword>
<dbReference type="PROSITE" id="PS50084">
    <property type="entry name" value="KH_TYPE_1"/>
    <property type="match status" value="1"/>
</dbReference>
<dbReference type="PANTHER" id="PTHR48032">
    <property type="entry name" value="RNA-BINDING PROTEIN MUSASHI HOMOLOG RBP6"/>
    <property type="match status" value="1"/>
</dbReference>
<evidence type="ECO:0000256" key="5">
    <source>
        <dbReference type="ARBA" id="ARBA00022845"/>
    </source>
</evidence>
<dbReference type="SUPFAM" id="SSF54928">
    <property type="entry name" value="RNA-binding domain, RBD"/>
    <property type="match status" value="2"/>
</dbReference>